<dbReference type="PANTHER" id="PTHR46124">
    <property type="entry name" value="D-AMINOACYL-TRNA DEACYLASE"/>
    <property type="match status" value="1"/>
</dbReference>
<dbReference type="GO" id="GO:0051499">
    <property type="term" value="F:D-aminoacyl-tRNA deacylase activity"/>
    <property type="evidence" value="ECO:0007669"/>
    <property type="project" value="UniProtKB-EC"/>
</dbReference>
<evidence type="ECO:0000313" key="2">
    <source>
        <dbReference type="EMBL" id="VWL90764.1"/>
    </source>
</evidence>
<feature type="binding site" evidence="1">
    <location>
        <position position="136"/>
    </location>
    <ligand>
        <name>a divalent metal cation</name>
        <dbReference type="ChEBI" id="CHEBI:60240"/>
        <label>2</label>
    </ligand>
</feature>
<dbReference type="InterPro" id="IPR001130">
    <property type="entry name" value="TatD-like"/>
</dbReference>
<feature type="binding site" evidence="1">
    <location>
        <position position="162"/>
    </location>
    <ligand>
        <name>a divalent metal cation</name>
        <dbReference type="ChEBI" id="CHEBI:60240"/>
        <label>2</label>
    </ligand>
</feature>
<dbReference type="PIRSF" id="PIRSF005902">
    <property type="entry name" value="DNase_TatD"/>
    <property type="match status" value="1"/>
</dbReference>
<sequence>MNGPTRPWRLVDMHCHLDRMTNADKVAERALELDVAVLCTTVGPDDAQGAQATFASYPNVRVAAGLHPWWVADGAKGERQGARAAEMAASWNLVGEVGLDLSPAHAGTRNAQLSAFDRIVSACAGHPREGRVLSIHAVHAASEALDILERHRLPGNATCIFHWFSGTSADFDRLRRLGCHISVSERMLASKRGREYARQMPLDRLHLETDAPPRLDEAYPAEELERSLSRSLDALARIRGTKREELAAHIAQTSSRLLSM</sequence>
<accession>A0A5K1IR91</accession>
<evidence type="ECO:0000256" key="1">
    <source>
        <dbReference type="PIRSR" id="PIRSR005902-1"/>
    </source>
</evidence>
<dbReference type="Proteomes" id="UP000405524">
    <property type="component" value="Unassembled WGS sequence"/>
</dbReference>
<keyword evidence="1" id="KW-0479">Metal-binding</keyword>
<dbReference type="Pfam" id="PF01026">
    <property type="entry name" value="TatD_DNase"/>
    <property type="match status" value="1"/>
</dbReference>
<dbReference type="InterPro" id="IPR032466">
    <property type="entry name" value="Metal_Hydrolase"/>
</dbReference>
<feature type="binding site" evidence="1">
    <location>
        <position position="16"/>
    </location>
    <ligand>
        <name>a divalent metal cation</name>
        <dbReference type="ChEBI" id="CHEBI:60240"/>
        <label>1</label>
    </ligand>
</feature>
<dbReference type="EC" id="3.1.1.96" evidence="2"/>
<dbReference type="EMBL" id="CABWIC010000007">
    <property type="protein sequence ID" value="VWL90764.1"/>
    <property type="molecule type" value="Genomic_DNA"/>
</dbReference>
<protein>
    <submittedName>
        <fullName evidence="2">D-aminoacyl-tRNA deacylase</fullName>
        <ecNumber evidence="2">3.1.1.96</ecNumber>
    </submittedName>
</protein>
<dbReference type="GO" id="GO:0046872">
    <property type="term" value="F:metal ion binding"/>
    <property type="evidence" value="ECO:0007669"/>
    <property type="project" value="UniProtKB-KW"/>
</dbReference>
<reference evidence="2 3" key="1">
    <citation type="submission" date="2019-10" db="EMBL/GenBank/DDBJ databases">
        <authorList>
            <person name="Wolf R A."/>
        </authorList>
    </citation>
    <scope>NUCLEOTIDE SEQUENCE [LARGE SCALE GENOMIC DNA]</scope>
    <source>
        <strain evidence="2">Collinsella_intestinalis_DSM_13632</strain>
    </source>
</reference>
<feature type="binding site" evidence="1">
    <location>
        <position position="14"/>
    </location>
    <ligand>
        <name>a divalent metal cation</name>
        <dbReference type="ChEBI" id="CHEBI:60240"/>
        <label>1</label>
    </ligand>
</feature>
<dbReference type="AlphaFoldDB" id="A0A5K1IR91"/>
<proteinExistence type="predicted"/>
<keyword evidence="2" id="KW-0378">Hydrolase</keyword>
<evidence type="ECO:0000313" key="3">
    <source>
        <dbReference type="Proteomes" id="UP000405524"/>
    </source>
</evidence>
<feature type="binding site" evidence="1">
    <location>
        <position position="96"/>
    </location>
    <ligand>
        <name>a divalent metal cation</name>
        <dbReference type="ChEBI" id="CHEBI:60240"/>
        <label>1</label>
    </ligand>
</feature>
<dbReference type="SUPFAM" id="SSF51556">
    <property type="entry name" value="Metallo-dependent hydrolases"/>
    <property type="match status" value="1"/>
</dbReference>
<organism evidence="2 3">
    <name type="scientific">Collinsella intestinalis</name>
    <dbReference type="NCBI Taxonomy" id="147207"/>
    <lineage>
        <taxon>Bacteria</taxon>
        <taxon>Bacillati</taxon>
        <taxon>Actinomycetota</taxon>
        <taxon>Coriobacteriia</taxon>
        <taxon>Coriobacteriales</taxon>
        <taxon>Coriobacteriaceae</taxon>
        <taxon>Collinsella</taxon>
    </lineage>
</organism>
<dbReference type="Gene3D" id="3.20.20.140">
    <property type="entry name" value="Metal-dependent hydrolases"/>
    <property type="match status" value="1"/>
</dbReference>
<name>A0A5K1IR91_9ACTN</name>
<feature type="binding site" evidence="1">
    <location>
        <position position="210"/>
    </location>
    <ligand>
        <name>a divalent metal cation</name>
        <dbReference type="ChEBI" id="CHEBI:60240"/>
        <label>1</label>
    </ligand>
</feature>
<gene>
    <name evidence="2" type="primary">dtd3</name>
    <name evidence="2" type="ORF">JKKLCJKK_00151</name>
</gene>
<dbReference type="PANTHER" id="PTHR46124:SF2">
    <property type="entry name" value="D-AMINOACYL-TRNA DEACYLASE"/>
    <property type="match status" value="1"/>
</dbReference>